<dbReference type="AlphaFoldDB" id="A0A0E9XTN7"/>
<protein>
    <submittedName>
        <fullName evidence="1">Uncharacterized protein</fullName>
    </submittedName>
</protein>
<organism evidence="1">
    <name type="scientific">Anguilla anguilla</name>
    <name type="common">European freshwater eel</name>
    <name type="synonym">Muraena anguilla</name>
    <dbReference type="NCBI Taxonomy" id="7936"/>
    <lineage>
        <taxon>Eukaryota</taxon>
        <taxon>Metazoa</taxon>
        <taxon>Chordata</taxon>
        <taxon>Craniata</taxon>
        <taxon>Vertebrata</taxon>
        <taxon>Euteleostomi</taxon>
        <taxon>Actinopterygii</taxon>
        <taxon>Neopterygii</taxon>
        <taxon>Teleostei</taxon>
        <taxon>Anguilliformes</taxon>
        <taxon>Anguillidae</taxon>
        <taxon>Anguilla</taxon>
    </lineage>
</organism>
<sequence length="24" mass="2837">MTYYIINVKGTYKLPEEKVALYTV</sequence>
<dbReference type="EMBL" id="GBXM01002548">
    <property type="protein sequence ID" value="JAI06030.1"/>
    <property type="molecule type" value="Transcribed_RNA"/>
</dbReference>
<proteinExistence type="predicted"/>
<reference evidence="1" key="1">
    <citation type="submission" date="2014-11" db="EMBL/GenBank/DDBJ databases">
        <authorList>
            <person name="Amaro Gonzalez C."/>
        </authorList>
    </citation>
    <scope>NUCLEOTIDE SEQUENCE</scope>
</reference>
<accession>A0A0E9XTN7</accession>
<reference evidence="1" key="2">
    <citation type="journal article" date="2015" name="Fish Shellfish Immunol.">
        <title>Early steps in the European eel (Anguilla anguilla)-Vibrio vulnificus interaction in the gills: Role of the RtxA13 toxin.</title>
        <authorList>
            <person name="Callol A."/>
            <person name="Pajuelo D."/>
            <person name="Ebbesson L."/>
            <person name="Teles M."/>
            <person name="MacKenzie S."/>
            <person name="Amaro C."/>
        </authorList>
    </citation>
    <scope>NUCLEOTIDE SEQUENCE</scope>
</reference>
<name>A0A0E9XTN7_ANGAN</name>
<evidence type="ECO:0000313" key="1">
    <source>
        <dbReference type="EMBL" id="JAI06030.1"/>
    </source>
</evidence>